<protein>
    <submittedName>
        <fullName evidence="2">Uncharacterized protein</fullName>
    </submittedName>
</protein>
<evidence type="ECO:0000313" key="2">
    <source>
        <dbReference type="EMBL" id="EJW03147.1"/>
    </source>
</evidence>
<evidence type="ECO:0000313" key="3">
    <source>
        <dbReference type="Proteomes" id="UP000003163"/>
    </source>
</evidence>
<dbReference type="HOGENOM" id="CLU_2073112_0_0_1"/>
<comment type="caution">
    <text evidence="2">The sequence shown here is derived from an EMBL/GenBank/DDBJ whole genome shotgun (WGS) entry which is preliminary data.</text>
</comment>
<keyword evidence="1" id="KW-1133">Transmembrane helix</keyword>
<gene>
    <name evidence="2" type="ORF">EDEG_02485</name>
</gene>
<keyword evidence="3" id="KW-1185">Reference proteome</keyword>
<feature type="transmembrane region" description="Helical" evidence="1">
    <location>
        <begin position="77"/>
        <end position="97"/>
    </location>
</feature>
<organism evidence="2 3">
    <name type="scientific">Edhazardia aedis (strain USNM 41457)</name>
    <name type="common">Microsporidian parasite</name>
    <dbReference type="NCBI Taxonomy" id="1003232"/>
    <lineage>
        <taxon>Eukaryota</taxon>
        <taxon>Fungi</taxon>
        <taxon>Fungi incertae sedis</taxon>
        <taxon>Microsporidia</taxon>
        <taxon>Edhazardia</taxon>
    </lineage>
</organism>
<accession>J9DP85</accession>
<dbReference type="VEuPathDB" id="MicrosporidiaDB:EDEG_02485"/>
<evidence type="ECO:0000256" key="1">
    <source>
        <dbReference type="SAM" id="Phobius"/>
    </source>
</evidence>
<keyword evidence="1" id="KW-0812">Transmembrane</keyword>
<reference evidence="2 3" key="1">
    <citation type="submission" date="2011-08" db="EMBL/GenBank/DDBJ databases">
        <authorList>
            <person name="Liu Z.J."/>
            <person name="Shi F.L."/>
            <person name="Lu J.Q."/>
            <person name="Li M."/>
            <person name="Wang Z.L."/>
        </authorList>
    </citation>
    <scope>NUCLEOTIDE SEQUENCE [LARGE SCALE GENOMIC DNA]</scope>
    <source>
        <strain evidence="2 3">USNM 41457</strain>
    </source>
</reference>
<reference evidence="3" key="2">
    <citation type="submission" date="2015-07" db="EMBL/GenBank/DDBJ databases">
        <title>Contrasting host-pathogen interactions and genome evolution in two generalist and specialist microsporidian pathogens of mosquitoes.</title>
        <authorList>
            <consortium name="The Broad Institute Genomics Platform"/>
            <consortium name="The Broad Institute Genome Sequencing Center for Infectious Disease"/>
            <person name="Cuomo C.A."/>
            <person name="Sanscrainte N.D."/>
            <person name="Goldberg J.M."/>
            <person name="Heiman D."/>
            <person name="Young S."/>
            <person name="Zeng Q."/>
            <person name="Becnel J.J."/>
            <person name="Birren B.W."/>
        </authorList>
    </citation>
    <scope>NUCLEOTIDE SEQUENCE [LARGE SCALE GENOMIC DNA]</scope>
    <source>
        <strain evidence="3">USNM 41457</strain>
    </source>
</reference>
<name>J9DP85_EDHAE</name>
<dbReference type="InParanoid" id="J9DP85"/>
<dbReference type="AlphaFoldDB" id="J9DP85"/>
<keyword evidence="1" id="KW-0472">Membrane</keyword>
<dbReference type="Proteomes" id="UP000003163">
    <property type="component" value="Unassembled WGS sequence"/>
</dbReference>
<proteinExistence type="predicted"/>
<dbReference type="EMBL" id="AFBI03000044">
    <property type="protein sequence ID" value="EJW03147.1"/>
    <property type="molecule type" value="Genomic_DNA"/>
</dbReference>
<sequence length="118" mass="14673">MKFVSHTDRKTRNNLKHRKNITTFLTHLCLRIFKNKHLKYKFHLFTFVHQSSRFCKFQLYLSLFLFQYGCVKKIYRYIWKIIISSYTSIRILIIYRIKKVAKFSPLYTPKQYCISFRW</sequence>